<dbReference type="Pfam" id="PF03992">
    <property type="entry name" value="ABM"/>
    <property type="match status" value="1"/>
</dbReference>
<dbReference type="OrthoDB" id="9806189at2"/>
<dbReference type="GO" id="GO:0004497">
    <property type="term" value="F:monooxygenase activity"/>
    <property type="evidence" value="ECO:0007669"/>
    <property type="project" value="UniProtKB-KW"/>
</dbReference>
<dbReference type="InterPro" id="IPR050744">
    <property type="entry name" value="AI-2_Isomerase_LsrG"/>
</dbReference>
<dbReference type="PROSITE" id="PS51725">
    <property type="entry name" value="ABM"/>
    <property type="match status" value="1"/>
</dbReference>
<dbReference type="InterPro" id="IPR011008">
    <property type="entry name" value="Dimeric_a/b-barrel"/>
</dbReference>
<keyword evidence="3" id="KW-1185">Reference proteome</keyword>
<reference evidence="2 3" key="1">
    <citation type="journal article" date="2016" name="Front. Microbiol.">
        <title>Microevolution Analysis of Bacillus coahuilensis Unveils Differences in Phosphorus Acquisition Strategies and Their Regulation.</title>
        <authorList>
            <person name="Gomez-Lunar Z."/>
            <person name="Hernandez-Gonzalez I."/>
            <person name="Rodriguez-Torres M.D."/>
            <person name="Souza V."/>
            <person name="Olmedo-Alvarez G."/>
        </authorList>
    </citation>
    <scope>NUCLEOTIDE SEQUENCE [LARGE SCALE GENOMIC DNA]</scope>
    <source>
        <strain evidence="3">p1.1.43</strain>
    </source>
</reference>
<keyword evidence="2" id="KW-0560">Oxidoreductase</keyword>
<proteinExistence type="predicted"/>
<dbReference type="AlphaFoldDB" id="A0A147K811"/>
<evidence type="ECO:0000313" key="2">
    <source>
        <dbReference type="EMBL" id="KUP06288.1"/>
    </source>
</evidence>
<dbReference type="STRING" id="1150625.Q75_09110"/>
<dbReference type="SUPFAM" id="SSF54909">
    <property type="entry name" value="Dimeric alpha+beta barrel"/>
    <property type="match status" value="1"/>
</dbReference>
<dbReference type="Proteomes" id="UP000074108">
    <property type="component" value="Unassembled WGS sequence"/>
</dbReference>
<keyword evidence="2" id="KW-0503">Monooxygenase</keyword>
<evidence type="ECO:0000259" key="1">
    <source>
        <dbReference type="PROSITE" id="PS51725"/>
    </source>
</evidence>
<protein>
    <submittedName>
        <fullName evidence="2">Antibiotic biosynthesis monooxygenase</fullName>
    </submittedName>
</protein>
<dbReference type="PANTHER" id="PTHR33336:SF15">
    <property type="entry name" value="ABM DOMAIN-CONTAINING PROTEIN"/>
    <property type="match status" value="1"/>
</dbReference>
<dbReference type="PATRIC" id="fig|1150625.3.peg.1930"/>
<gene>
    <name evidence="2" type="ORF">Q75_09110</name>
</gene>
<dbReference type="EMBL" id="LDYG01000029">
    <property type="protein sequence ID" value="KUP06288.1"/>
    <property type="molecule type" value="Genomic_DNA"/>
</dbReference>
<dbReference type="RefSeq" id="WP_059283006.1">
    <property type="nucleotide sequence ID" value="NZ_LDYG01000029.1"/>
</dbReference>
<evidence type="ECO:0000313" key="3">
    <source>
        <dbReference type="Proteomes" id="UP000074108"/>
    </source>
</evidence>
<feature type="domain" description="ABM" evidence="1">
    <location>
        <begin position="2"/>
        <end position="91"/>
    </location>
</feature>
<sequence>MIKVVAKNFVKEGQTELFLERINDLIVETLKEEGCMSYELFQDVKDPTIFTMIEEWESTFHLTNHMNSPHFKQVVPTLGELTSKEGEINVYTPVK</sequence>
<dbReference type="PANTHER" id="PTHR33336">
    <property type="entry name" value="QUINOL MONOOXYGENASE YGIN-RELATED"/>
    <property type="match status" value="1"/>
</dbReference>
<comment type="caution">
    <text evidence="2">The sequence shown here is derived from an EMBL/GenBank/DDBJ whole genome shotgun (WGS) entry which is preliminary data.</text>
</comment>
<dbReference type="Gene3D" id="3.30.70.100">
    <property type="match status" value="1"/>
</dbReference>
<accession>A0A147K811</accession>
<dbReference type="InterPro" id="IPR007138">
    <property type="entry name" value="ABM_dom"/>
</dbReference>
<organism evidence="2 3">
    <name type="scientific">Bacillus coahuilensis p1.1.43</name>
    <dbReference type="NCBI Taxonomy" id="1150625"/>
    <lineage>
        <taxon>Bacteria</taxon>
        <taxon>Bacillati</taxon>
        <taxon>Bacillota</taxon>
        <taxon>Bacilli</taxon>
        <taxon>Bacillales</taxon>
        <taxon>Bacillaceae</taxon>
        <taxon>Bacillus</taxon>
    </lineage>
</organism>
<name>A0A147K811_9BACI</name>